<feature type="domain" description="ABC transmembrane type-1" evidence="9">
    <location>
        <begin position="105"/>
        <end position="295"/>
    </location>
</feature>
<evidence type="ECO:0000256" key="7">
    <source>
        <dbReference type="RuleBase" id="RU363032"/>
    </source>
</evidence>
<evidence type="ECO:0000256" key="6">
    <source>
        <dbReference type="ARBA" id="ARBA00023136"/>
    </source>
</evidence>
<keyword evidence="3" id="KW-1003">Cell membrane</keyword>
<dbReference type="SUPFAM" id="SSF161098">
    <property type="entry name" value="MetI-like"/>
    <property type="match status" value="1"/>
</dbReference>
<keyword evidence="6 7" id="KW-0472">Membrane</keyword>
<comment type="caution">
    <text evidence="10">The sequence shown here is derived from an EMBL/GenBank/DDBJ whole genome shotgun (WGS) entry which is preliminary data.</text>
</comment>
<evidence type="ECO:0000259" key="9">
    <source>
        <dbReference type="PROSITE" id="PS50928"/>
    </source>
</evidence>
<accession>A0ABP3ZB02</accession>
<keyword evidence="5 7" id="KW-1133">Transmembrane helix</keyword>
<dbReference type="CDD" id="cd06261">
    <property type="entry name" value="TM_PBP2"/>
    <property type="match status" value="1"/>
</dbReference>
<feature type="transmembrane region" description="Helical" evidence="7">
    <location>
        <begin position="44"/>
        <end position="65"/>
    </location>
</feature>
<proteinExistence type="inferred from homology"/>
<comment type="similarity">
    <text evidence="7">Belongs to the binding-protein-dependent transport system permease family.</text>
</comment>
<feature type="transmembrane region" description="Helical" evidence="7">
    <location>
        <begin position="173"/>
        <end position="190"/>
    </location>
</feature>
<dbReference type="Gene3D" id="1.10.3720.10">
    <property type="entry name" value="MetI-like"/>
    <property type="match status" value="1"/>
</dbReference>
<keyword evidence="4 7" id="KW-0812">Transmembrane</keyword>
<dbReference type="InterPro" id="IPR000515">
    <property type="entry name" value="MetI-like"/>
</dbReference>
<evidence type="ECO:0000313" key="10">
    <source>
        <dbReference type="EMBL" id="GAA0918777.1"/>
    </source>
</evidence>
<feature type="transmembrane region" description="Helical" evidence="7">
    <location>
        <begin position="216"/>
        <end position="241"/>
    </location>
</feature>
<organism evidence="10 11">
    <name type="scientific">Pseudonocardia zijingensis</name>
    <dbReference type="NCBI Taxonomy" id="153376"/>
    <lineage>
        <taxon>Bacteria</taxon>
        <taxon>Bacillati</taxon>
        <taxon>Actinomycetota</taxon>
        <taxon>Actinomycetes</taxon>
        <taxon>Pseudonocardiales</taxon>
        <taxon>Pseudonocardiaceae</taxon>
        <taxon>Pseudonocardia</taxon>
    </lineage>
</organism>
<keyword evidence="11" id="KW-1185">Reference proteome</keyword>
<dbReference type="EMBL" id="BAAAHP010000003">
    <property type="protein sequence ID" value="GAA0918777.1"/>
    <property type="molecule type" value="Genomic_DNA"/>
</dbReference>
<feature type="transmembrane region" description="Helical" evidence="7">
    <location>
        <begin position="140"/>
        <end position="167"/>
    </location>
</feature>
<evidence type="ECO:0000256" key="5">
    <source>
        <dbReference type="ARBA" id="ARBA00022989"/>
    </source>
</evidence>
<dbReference type="PROSITE" id="PS50928">
    <property type="entry name" value="ABC_TM1"/>
    <property type="match status" value="1"/>
</dbReference>
<comment type="subcellular location">
    <subcellularLocation>
        <location evidence="1 7">Cell membrane</location>
        <topology evidence="1 7">Multi-pass membrane protein</topology>
    </subcellularLocation>
</comment>
<evidence type="ECO:0000313" key="11">
    <source>
        <dbReference type="Proteomes" id="UP001499967"/>
    </source>
</evidence>
<dbReference type="PANTHER" id="PTHR43744:SF12">
    <property type="entry name" value="ABC TRANSPORTER PERMEASE PROTEIN MG189-RELATED"/>
    <property type="match status" value="1"/>
</dbReference>
<evidence type="ECO:0000256" key="2">
    <source>
        <dbReference type="ARBA" id="ARBA00022448"/>
    </source>
</evidence>
<feature type="transmembrane region" description="Helical" evidence="7">
    <location>
        <begin position="274"/>
        <end position="295"/>
    </location>
</feature>
<keyword evidence="2 7" id="KW-0813">Transport</keyword>
<evidence type="ECO:0000256" key="3">
    <source>
        <dbReference type="ARBA" id="ARBA00022475"/>
    </source>
</evidence>
<sequence length="310" mass="33643">MTMESTTSGTATSGTATGASVGEAVTGAPPGRGRHRGLLGRVRWWNYLLLAGATFLCVFPLYWMFIVASTDTATATRMPPEIVPGGNFFQLAGLVFDTVPFLQSILNSLFVATSIGVGHAVLCALAGFAFAKLRFRGNNVLFLIVVLTMTVPTQLAVIPQYMIISWLGWVDTLQALVVPGLASAFGIFWMRQHISTTITDELIQAARIDGASTWQIFWRIAFPIVRPAAFVLGLFGFVSAWNDFLWPFIVLKSPERFTAQIAIKALQNERTIDLGLAMSGSFLATLPLLVLFVFVGRRMVAGILDGAFKG</sequence>
<evidence type="ECO:0000256" key="8">
    <source>
        <dbReference type="SAM" id="MobiDB-lite"/>
    </source>
</evidence>
<protein>
    <submittedName>
        <fullName evidence="10">Carbohydrate ABC transporter permease</fullName>
    </submittedName>
</protein>
<dbReference type="RefSeq" id="WP_343937498.1">
    <property type="nucleotide sequence ID" value="NZ_BAAAHP010000003.1"/>
</dbReference>
<evidence type="ECO:0000256" key="1">
    <source>
        <dbReference type="ARBA" id="ARBA00004651"/>
    </source>
</evidence>
<dbReference type="Proteomes" id="UP001499967">
    <property type="component" value="Unassembled WGS sequence"/>
</dbReference>
<reference evidence="11" key="1">
    <citation type="journal article" date="2019" name="Int. J. Syst. Evol. Microbiol.">
        <title>The Global Catalogue of Microorganisms (GCM) 10K type strain sequencing project: providing services to taxonomists for standard genome sequencing and annotation.</title>
        <authorList>
            <consortium name="The Broad Institute Genomics Platform"/>
            <consortium name="The Broad Institute Genome Sequencing Center for Infectious Disease"/>
            <person name="Wu L."/>
            <person name="Ma J."/>
        </authorList>
    </citation>
    <scope>NUCLEOTIDE SEQUENCE [LARGE SCALE GENOMIC DNA]</scope>
    <source>
        <strain evidence="11">JCM 11117</strain>
    </source>
</reference>
<feature type="transmembrane region" description="Helical" evidence="7">
    <location>
        <begin position="105"/>
        <end position="128"/>
    </location>
</feature>
<dbReference type="PANTHER" id="PTHR43744">
    <property type="entry name" value="ABC TRANSPORTER PERMEASE PROTEIN MG189-RELATED-RELATED"/>
    <property type="match status" value="1"/>
</dbReference>
<evidence type="ECO:0000256" key="4">
    <source>
        <dbReference type="ARBA" id="ARBA00022692"/>
    </source>
</evidence>
<gene>
    <name evidence="10" type="ORF">GCM10009559_00410</name>
</gene>
<dbReference type="Pfam" id="PF00528">
    <property type="entry name" value="BPD_transp_1"/>
    <property type="match status" value="1"/>
</dbReference>
<feature type="region of interest" description="Disordered" evidence="8">
    <location>
        <begin position="1"/>
        <end position="29"/>
    </location>
</feature>
<name>A0ABP3ZB02_9PSEU</name>
<dbReference type="InterPro" id="IPR035906">
    <property type="entry name" value="MetI-like_sf"/>
</dbReference>